<dbReference type="InterPro" id="IPR029026">
    <property type="entry name" value="tRNA_m1G_MTases_N"/>
</dbReference>
<dbReference type="InterPro" id="IPR012340">
    <property type="entry name" value="NA-bd_OB-fold"/>
</dbReference>
<reference evidence="2" key="1">
    <citation type="submission" date="2010-11" db="EMBL/GenBank/DDBJ databases">
        <title>The complete genome of Desulfurococcus mucosus DSM 2162.</title>
        <authorList>
            <consortium name="US DOE Joint Genome Institute (JGI-PGF)"/>
            <person name="Lucas S."/>
            <person name="Copeland A."/>
            <person name="Lapidus A."/>
            <person name="Bruce D."/>
            <person name="Goodwin L."/>
            <person name="Pitluck S."/>
            <person name="Kyrpides N."/>
            <person name="Mavromatis K."/>
            <person name="Pagani I."/>
            <person name="Ivanova N."/>
            <person name="Ovchinnikova G."/>
            <person name="Chertkov O."/>
            <person name="Held B."/>
            <person name="Brettin T."/>
            <person name="Detter J.C."/>
            <person name="Tapia R."/>
            <person name="Han C."/>
            <person name="Land M."/>
            <person name="Hauser L."/>
            <person name="Markowitz V."/>
            <person name="Cheng J.-F."/>
            <person name="Hugenholtz P."/>
            <person name="Woyke T."/>
            <person name="Wu D."/>
            <person name="Wirth R."/>
            <person name="Bilek Y."/>
            <person name="Hader T."/>
            <person name="Klenk H.-P."/>
            <person name="Eisen J.A."/>
        </authorList>
    </citation>
    <scope>NUCLEOTIDE SEQUENCE [LARGE SCALE GENOMIC DNA]</scope>
    <source>
        <strain evidence="2">ATCC 35584 / DSM 2162 / JCM 9187 / O7/1</strain>
    </source>
</reference>
<gene>
    <name evidence="1" type="ordered locus">Desmu_1182</name>
</gene>
<dbReference type="EMBL" id="CP002363">
    <property type="protein sequence ID" value="ADV65479.1"/>
    <property type="molecule type" value="Genomic_DNA"/>
</dbReference>
<protein>
    <submittedName>
        <fullName evidence="1">Uncharacterized protein</fullName>
    </submittedName>
</protein>
<reference evidence="1 2" key="2">
    <citation type="journal article" date="2011" name="Stand. Genomic Sci.">
        <title>Complete genome sequence of Desulfurococcus mucosus type strain (O7/1).</title>
        <authorList>
            <person name="Wirth R."/>
            <person name="Chertkov O."/>
            <person name="Held B."/>
            <person name="Lapidus A."/>
            <person name="Nolan M."/>
            <person name="Lucas S."/>
            <person name="Hammon N."/>
            <person name="Deshpande S."/>
            <person name="Cheng J.F."/>
            <person name="Tapia R."/>
            <person name="Han C."/>
            <person name="Goodwin L."/>
            <person name="Pitluck S."/>
            <person name="Liolios K."/>
            <person name="Ioanna P."/>
            <person name="Ivanova N."/>
            <person name="Mavromatis K."/>
            <person name="Mikhailova N."/>
            <person name="Pati A."/>
            <person name="Chen A."/>
            <person name="Palaniappan K."/>
            <person name="Land M."/>
            <person name="Hauser L."/>
            <person name="Chang Y.J."/>
            <person name="Jeffries C.D."/>
            <person name="Bilek Y."/>
            <person name="Hader T."/>
            <person name="Rohde M."/>
            <person name="Spring S."/>
            <person name="Sikorski J."/>
            <person name="Goker M."/>
            <person name="Woyke T."/>
            <person name="Bristow J."/>
            <person name="Eisen J.A."/>
            <person name="Markowitz V."/>
            <person name="Hugenholtz P."/>
            <person name="Kyrpides N.C."/>
            <person name="Klenk H.P."/>
        </authorList>
    </citation>
    <scope>NUCLEOTIDE SEQUENCE [LARGE SCALE GENOMIC DNA]</scope>
    <source>
        <strain evidence="2">ATCC 35584 / DSM 2162 / JCM 9187 / O7/1</strain>
    </source>
</reference>
<dbReference type="RefSeq" id="WP_013562701.1">
    <property type="nucleotide sequence ID" value="NC_014961.1"/>
</dbReference>
<dbReference type="Gene3D" id="2.40.50.140">
    <property type="entry name" value="Nucleic acid-binding proteins"/>
    <property type="match status" value="1"/>
</dbReference>
<dbReference type="PANTHER" id="PTHR12150">
    <property type="entry name" value="CLASS IV SAM-BINDING METHYLTRANSFERASE-RELATED"/>
    <property type="match status" value="1"/>
</dbReference>
<dbReference type="KEGG" id="dmu:Desmu_1182"/>
<dbReference type="InterPro" id="IPR029028">
    <property type="entry name" value="Alpha/beta_knot_MTases"/>
</dbReference>
<dbReference type="STRING" id="765177.Desmu_1182"/>
<dbReference type="CDD" id="cd18086">
    <property type="entry name" value="HsC9orf114-like"/>
    <property type="match status" value="1"/>
</dbReference>
<accession>E8RAP3</accession>
<sequence precursor="true">MQVSIVLPSSILSVESTLLLKSLRIHQVARWTSIFGVSEVVFYREYGTPHGEYMGHRQLIELHWRYFFTPPYLRRRLVPRSPLLRYVGALPPIRLLDFDVKGKPVKGEERVGFAARERGGVVVYLDNEEKYTPLNECRPGFTKVRVVDTDGRLVECLDVEYYMGPSLSFKESLMEALTSVEGDVFKVATDKAGAPPAQRELESLGRAGRIALFFGGPRRGLFEISEAEGFNLLDYVDVVWNTIPGQRVVSIRTEEAVLATLGLVNYWLRRVENI</sequence>
<evidence type="ECO:0000313" key="2">
    <source>
        <dbReference type="Proteomes" id="UP000001068"/>
    </source>
</evidence>
<dbReference type="PANTHER" id="PTHR12150:SF13">
    <property type="entry name" value="METHYLTRANSFERASE C9ORF114-RELATED"/>
    <property type="match status" value="1"/>
</dbReference>
<proteinExistence type="predicted"/>
<evidence type="ECO:0000313" key="1">
    <source>
        <dbReference type="EMBL" id="ADV65479.1"/>
    </source>
</evidence>
<dbReference type="Pfam" id="PF02598">
    <property type="entry name" value="Methyltrn_RNA_3"/>
    <property type="match status" value="1"/>
</dbReference>
<name>E8RAP3_DESM0</name>
<organism evidence="1 2">
    <name type="scientific">Desulfurococcus mucosus (strain ATCC 35584 / DSM 2162 / JCM 9187 / O7/1)</name>
    <dbReference type="NCBI Taxonomy" id="765177"/>
    <lineage>
        <taxon>Archaea</taxon>
        <taxon>Thermoproteota</taxon>
        <taxon>Thermoprotei</taxon>
        <taxon>Desulfurococcales</taxon>
        <taxon>Desulfurococcaceae</taxon>
        <taxon>Desulfurococcus</taxon>
    </lineage>
</organism>
<dbReference type="GeneID" id="10153897"/>
<keyword evidence="2" id="KW-1185">Reference proteome</keyword>
<dbReference type="eggNOG" id="arCOG04069">
    <property type="taxonomic scope" value="Archaea"/>
</dbReference>
<dbReference type="Proteomes" id="UP000001068">
    <property type="component" value="Chromosome"/>
</dbReference>
<dbReference type="HOGENOM" id="CLU_017233_1_0_2"/>
<dbReference type="AlphaFoldDB" id="E8RAP3"/>
<dbReference type="InterPro" id="IPR003750">
    <property type="entry name" value="Put_MeTrfase-C9orf114-like"/>
</dbReference>
<dbReference type="SUPFAM" id="SSF75217">
    <property type="entry name" value="alpha/beta knot"/>
    <property type="match status" value="1"/>
</dbReference>
<dbReference type="Gene3D" id="3.40.1280.10">
    <property type="match status" value="1"/>
</dbReference>